<evidence type="ECO:0000256" key="1">
    <source>
        <dbReference type="SAM" id="MobiDB-lite"/>
    </source>
</evidence>
<organism evidence="2 3">
    <name type="scientific">Heterodera trifolii</name>
    <dbReference type="NCBI Taxonomy" id="157864"/>
    <lineage>
        <taxon>Eukaryota</taxon>
        <taxon>Metazoa</taxon>
        <taxon>Ecdysozoa</taxon>
        <taxon>Nematoda</taxon>
        <taxon>Chromadorea</taxon>
        <taxon>Rhabditida</taxon>
        <taxon>Tylenchina</taxon>
        <taxon>Tylenchomorpha</taxon>
        <taxon>Tylenchoidea</taxon>
        <taxon>Heteroderidae</taxon>
        <taxon>Heteroderinae</taxon>
        <taxon>Heterodera</taxon>
    </lineage>
</organism>
<dbReference type="EMBL" id="JBICBT010000591">
    <property type="protein sequence ID" value="KAL3108356.1"/>
    <property type="molecule type" value="Genomic_DNA"/>
</dbReference>
<protein>
    <submittedName>
        <fullName evidence="2">Uncharacterized protein</fullName>
    </submittedName>
</protein>
<sequence length="418" mass="47086">MDLIACSESATDKAAKKAHKREIMSIRSDKDKLFPEEAQVIVIKKGQGNRLNSLETEISLLGMHNEIMEGLIENAQHFLDKVKTIFINEQRLQKMIPRMTLAYQILMENAKGSKQQRNENENNGKEDDEEKGKGGGEKVEEKGGERRGANGELEGGGEKRKADEKGEERGGANGEVEGGGEKERVSQKVGENNGGRRVENADEKIEAYENGREKESESGEAENEICVDSDAKFEDYKLMDSLYLALFSSTDAETTFQLEALLGVKLMETLIYQTEKAVINPVNFTEINTTRAKLRAMMAVQLHFRNADKFRIICYQIAYVAYLVNKRNFPFTDWRSPTECFLNTREETLSSMRTVLRNSHWGFVVNRVTGTVRNGISDTVRHKRGAIALLEKLIGGTAMAKLWENKEARAKLMEANCK</sequence>
<evidence type="ECO:0000313" key="3">
    <source>
        <dbReference type="Proteomes" id="UP001620626"/>
    </source>
</evidence>
<feature type="region of interest" description="Disordered" evidence="1">
    <location>
        <begin position="112"/>
        <end position="204"/>
    </location>
</feature>
<proteinExistence type="predicted"/>
<name>A0ABD2KZS9_9BILA</name>
<gene>
    <name evidence="2" type="ORF">niasHT_014505</name>
</gene>
<feature type="compositionally biased region" description="Basic and acidic residues" evidence="1">
    <location>
        <begin position="194"/>
        <end position="204"/>
    </location>
</feature>
<evidence type="ECO:0000313" key="2">
    <source>
        <dbReference type="EMBL" id="KAL3108356.1"/>
    </source>
</evidence>
<comment type="caution">
    <text evidence="2">The sequence shown here is derived from an EMBL/GenBank/DDBJ whole genome shotgun (WGS) entry which is preliminary data.</text>
</comment>
<reference evidence="2 3" key="1">
    <citation type="submission" date="2024-10" db="EMBL/GenBank/DDBJ databases">
        <authorList>
            <person name="Kim D."/>
        </authorList>
    </citation>
    <scope>NUCLEOTIDE SEQUENCE [LARGE SCALE GENOMIC DNA]</scope>
    <source>
        <strain evidence="2">BH-2024</strain>
    </source>
</reference>
<accession>A0ABD2KZS9</accession>
<keyword evidence="3" id="KW-1185">Reference proteome</keyword>
<feature type="compositionally biased region" description="Basic and acidic residues" evidence="1">
    <location>
        <begin position="116"/>
        <end position="149"/>
    </location>
</feature>
<feature type="compositionally biased region" description="Basic and acidic residues" evidence="1">
    <location>
        <begin position="156"/>
        <end position="170"/>
    </location>
</feature>
<dbReference type="AlphaFoldDB" id="A0ABD2KZS9"/>
<dbReference type="Proteomes" id="UP001620626">
    <property type="component" value="Unassembled WGS sequence"/>
</dbReference>